<keyword evidence="4" id="KW-1185">Reference proteome</keyword>
<evidence type="ECO:0000313" key="4">
    <source>
        <dbReference type="Proteomes" id="UP000250043"/>
    </source>
</evidence>
<feature type="transmembrane region" description="Helical" evidence="1">
    <location>
        <begin position="157"/>
        <end position="178"/>
    </location>
</feature>
<feature type="transmembrane region" description="Helical" evidence="1">
    <location>
        <begin position="46"/>
        <end position="71"/>
    </location>
</feature>
<feature type="transmembrane region" description="Helical" evidence="1">
    <location>
        <begin position="83"/>
        <end position="105"/>
    </location>
</feature>
<feature type="transmembrane region" description="Helical" evidence="1">
    <location>
        <begin position="117"/>
        <end position="137"/>
    </location>
</feature>
<dbReference type="Proteomes" id="UP000250043">
    <property type="component" value="Unassembled WGS sequence"/>
</dbReference>
<dbReference type="AlphaFoldDB" id="A0A8E2AW10"/>
<feature type="domain" description="DUF6534" evidence="2">
    <location>
        <begin position="165"/>
        <end position="252"/>
    </location>
</feature>
<organism evidence="3 4">
    <name type="scientific">Obba rivulosa</name>
    <dbReference type="NCBI Taxonomy" id="1052685"/>
    <lineage>
        <taxon>Eukaryota</taxon>
        <taxon>Fungi</taxon>
        <taxon>Dikarya</taxon>
        <taxon>Basidiomycota</taxon>
        <taxon>Agaricomycotina</taxon>
        <taxon>Agaricomycetes</taxon>
        <taxon>Polyporales</taxon>
        <taxon>Gelatoporiaceae</taxon>
        <taxon>Obba</taxon>
    </lineage>
</organism>
<proteinExistence type="predicted"/>
<reference evidence="3 4" key="1">
    <citation type="submission" date="2016-07" db="EMBL/GenBank/DDBJ databases">
        <title>Draft genome of the white-rot fungus Obba rivulosa 3A-2.</title>
        <authorList>
            <consortium name="DOE Joint Genome Institute"/>
            <person name="Miettinen O."/>
            <person name="Riley R."/>
            <person name="Acob R."/>
            <person name="Barry K."/>
            <person name="Cullen D."/>
            <person name="De Vries R."/>
            <person name="Hainaut M."/>
            <person name="Hatakka A."/>
            <person name="Henrissat B."/>
            <person name="Hilden K."/>
            <person name="Kuo R."/>
            <person name="Labutti K."/>
            <person name="Lipzen A."/>
            <person name="Makela M.R."/>
            <person name="Sandor L."/>
            <person name="Spatafora J.W."/>
            <person name="Grigoriev I.V."/>
            <person name="Hibbett D.S."/>
        </authorList>
    </citation>
    <scope>NUCLEOTIDE SEQUENCE [LARGE SCALE GENOMIC DNA]</scope>
    <source>
        <strain evidence="3 4">3A-2</strain>
    </source>
</reference>
<feature type="transmembrane region" description="Helical" evidence="1">
    <location>
        <begin position="198"/>
        <end position="221"/>
    </location>
</feature>
<sequence length="298" mass="33359">MFVDIDVTLGPAFLGCLLSTALFGVTSVQTWTYFKQDHRDPVVLRSLVAFLWFLDALHAALLIGAMYYYMVTNFGNVFTVLRLHWSIMMFIIVTGISDTVVRGIFAYRLWKLSDGIVLVPLIIGGLSLYHAGDSFYFAIKGFWLASWLDLRRYQWSIYAAFASEILADGMVTTSLYFFLQRFRSGVRFKSTDSTVHTLITYSINTSLLTSLCALLCLVTYAALPNTLIFLAFYAAIEKLYINALLANLNARYSLQGRLEQPMNGSGRPASIFGTISSFEAASNPLPPSVVPYRRGEEA</sequence>
<name>A0A8E2AW10_9APHY</name>
<feature type="transmembrane region" description="Helical" evidence="1">
    <location>
        <begin position="12"/>
        <end position="34"/>
    </location>
</feature>
<evidence type="ECO:0000259" key="2">
    <source>
        <dbReference type="Pfam" id="PF20152"/>
    </source>
</evidence>
<dbReference type="InterPro" id="IPR045339">
    <property type="entry name" value="DUF6534"/>
</dbReference>
<dbReference type="PANTHER" id="PTHR40465:SF1">
    <property type="entry name" value="DUF6534 DOMAIN-CONTAINING PROTEIN"/>
    <property type="match status" value="1"/>
</dbReference>
<feature type="transmembrane region" description="Helical" evidence="1">
    <location>
        <begin position="227"/>
        <end position="248"/>
    </location>
</feature>
<evidence type="ECO:0000256" key="1">
    <source>
        <dbReference type="SAM" id="Phobius"/>
    </source>
</evidence>
<evidence type="ECO:0000313" key="3">
    <source>
        <dbReference type="EMBL" id="OCH91626.1"/>
    </source>
</evidence>
<dbReference type="EMBL" id="KV722382">
    <property type="protein sequence ID" value="OCH91626.1"/>
    <property type="molecule type" value="Genomic_DNA"/>
</dbReference>
<keyword evidence="1" id="KW-0472">Membrane</keyword>
<keyword evidence="1" id="KW-0812">Transmembrane</keyword>
<protein>
    <recommendedName>
        <fullName evidence="2">DUF6534 domain-containing protein</fullName>
    </recommendedName>
</protein>
<accession>A0A8E2AW10</accession>
<gene>
    <name evidence="3" type="ORF">OBBRIDRAFT_792103</name>
</gene>
<keyword evidence="1" id="KW-1133">Transmembrane helix</keyword>
<dbReference type="PANTHER" id="PTHR40465">
    <property type="entry name" value="CHROMOSOME 1, WHOLE GENOME SHOTGUN SEQUENCE"/>
    <property type="match status" value="1"/>
</dbReference>
<dbReference type="Pfam" id="PF20152">
    <property type="entry name" value="DUF6534"/>
    <property type="match status" value="1"/>
</dbReference>
<dbReference type="OrthoDB" id="2535105at2759"/>